<reference evidence="8 9" key="2">
    <citation type="submission" date="2020-05" db="EMBL/GenBank/DDBJ databases">
        <authorList>
            <person name="Khan S.A."/>
            <person name="Jeon C.O."/>
            <person name="Chun B.H."/>
        </authorList>
    </citation>
    <scope>NUCLEOTIDE SEQUENCE [LARGE SCALE GENOMIC DNA]</scope>
    <source>
        <strain evidence="8 9">H242</strain>
    </source>
</reference>
<evidence type="ECO:0000256" key="5">
    <source>
        <dbReference type="ARBA" id="ARBA00022840"/>
    </source>
</evidence>
<comment type="similarity">
    <text evidence="1">Belongs to the ABC transporter superfamily.</text>
</comment>
<dbReference type="InterPro" id="IPR003439">
    <property type="entry name" value="ABC_transporter-like_ATP-bd"/>
</dbReference>
<evidence type="ECO:0000256" key="2">
    <source>
        <dbReference type="ARBA" id="ARBA00022448"/>
    </source>
</evidence>
<accession>A0ABX6P0J8</accession>
<dbReference type="InterPro" id="IPR027417">
    <property type="entry name" value="P-loop_NTPase"/>
</dbReference>
<dbReference type="Proteomes" id="UP000500826">
    <property type="component" value="Chromosome"/>
</dbReference>
<evidence type="ECO:0000256" key="1">
    <source>
        <dbReference type="ARBA" id="ARBA00005417"/>
    </source>
</evidence>
<dbReference type="CDD" id="cd03224">
    <property type="entry name" value="ABC_TM1139_LivF_branched"/>
    <property type="match status" value="1"/>
</dbReference>
<dbReference type="SUPFAM" id="SSF52540">
    <property type="entry name" value="P-loop containing nucleoside triphosphate hydrolases"/>
    <property type="match status" value="1"/>
</dbReference>
<dbReference type="PROSITE" id="PS00211">
    <property type="entry name" value="ABC_TRANSPORTER_1"/>
    <property type="match status" value="1"/>
</dbReference>
<dbReference type="InterPro" id="IPR052156">
    <property type="entry name" value="BCAA_Transport_ATP-bd_LivF"/>
</dbReference>
<dbReference type="InterPro" id="IPR017871">
    <property type="entry name" value="ABC_transporter-like_CS"/>
</dbReference>
<keyword evidence="5 8" id="KW-0067">ATP-binding</keyword>
<reference evidence="8 9" key="1">
    <citation type="submission" date="2020-05" db="EMBL/GenBank/DDBJ databases">
        <title>Ramlibacter rhizophilus sp. nov., isolated from rhizosphere soil of national flower Mugunghwa from South Korea.</title>
        <authorList>
            <person name="Zheng-Fei Y."/>
            <person name="Huan T."/>
        </authorList>
    </citation>
    <scope>NUCLEOTIDE SEQUENCE [LARGE SCALE GENOMIC DNA]</scope>
    <source>
        <strain evidence="8 9">H242</strain>
    </source>
</reference>
<name>A0ABX6P0J8_9BURK</name>
<protein>
    <submittedName>
        <fullName evidence="8">ABC transporter ATP-binding protein</fullName>
    </submittedName>
</protein>
<keyword evidence="3" id="KW-1003">Cell membrane</keyword>
<feature type="domain" description="ABC transporter" evidence="7">
    <location>
        <begin position="2"/>
        <end position="234"/>
    </location>
</feature>
<evidence type="ECO:0000256" key="4">
    <source>
        <dbReference type="ARBA" id="ARBA00022741"/>
    </source>
</evidence>
<evidence type="ECO:0000313" key="9">
    <source>
        <dbReference type="Proteomes" id="UP000500826"/>
    </source>
</evidence>
<dbReference type="PANTHER" id="PTHR43820:SF4">
    <property type="entry name" value="HIGH-AFFINITY BRANCHED-CHAIN AMINO ACID TRANSPORT ATP-BINDING PROTEIN LIVF"/>
    <property type="match status" value="1"/>
</dbReference>
<evidence type="ECO:0000313" key="8">
    <source>
        <dbReference type="EMBL" id="QJW83591.1"/>
    </source>
</evidence>
<dbReference type="Gene3D" id="3.40.50.300">
    <property type="entry name" value="P-loop containing nucleotide triphosphate hydrolases"/>
    <property type="match status" value="1"/>
</dbReference>
<dbReference type="EMBL" id="CP053418">
    <property type="protein sequence ID" value="QJW83591.1"/>
    <property type="molecule type" value="Genomic_DNA"/>
</dbReference>
<proteinExistence type="inferred from homology"/>
<sequence>MLEVTNLRAAYGAAPALWDVSLKVDTGELVCVVGPNGAGKSTLINVVAGLHRAGGGSLRFEGNDITRLPPHRFCGAGIAIVPEGRRLFTGMTVRENLELGSYLPEAKRLRTQSLDEVLALFPALQQKLPQPAGSLSGGQQQMVAIGRALMSRPRLLLLDEPSLGLAPMVVLDMFAAIRSINARGTSVLLVEQNVAMAMEIAHRAYVMEEGRIVADGLASELMERPEIQRAYLGIEA</sequence>
<evidence type="ECO:0000259" key="7">
    <source>
        <dbReference type="PROSITE" id="PS50893"/>
    </source>
</evidence>
<keyword evidence="4" id="KW-0547">Nucleotide-binding</keyword>
<gene>
    <name evidence="8" type="ORF">HK414_04180</name>
</gene>
<dbReference type="GO" id="GO:0005524">
    <property type="term" value="F:ATP binding"/>
    <property type="evidence" value="ECO:0007669"/>
    <property type="project" value="UniProtKB-KW"/>
</dbReference>
<keyword evidence="3" id="KW-0472">Membrane</keyword>
<evidence type="ECO:0000256" key="6">
    <source>
        <dbReference type="ARBA" id="ARBA00022970"/>
    </source>
</evidence>
<keyword evidence="2" id="KW-0813">Transport</keyword>
<dbReference type="InterPro" id="IPR003593">
    <property type="entry name" value="AAA+_ATPase"/>
</dbReference>
<dbReference type="SMART" id="SM00382">
    <property type="entry name" value="AAA"/>
    <property type="match status" value="1"/>
</dbReference>
<dbReference type="PROSITE" id="PS50893">
    <property type="entry name" value="ABC_TRANSPORTER_2"/>
    <property type="match status" value="1"/>
</dbReference>
<evidence type="ECO:0000256" key="3">
    <source>
        <dbReference type="ARBA" id="ARBA00022475"/>
    </source>
</evidence>
<keyword evidence="6" id="KW-0029">Amino-acid transport</keyword>
<organism evidence="8 9">
    <name type="scientific">Ramlibacter terrae</name>
    <dbReference type="NCBI Taxonomy" id="2732511"/>
    <lineage>
        <taxon>Bacteria</taxon>
        <taxon>Pseudomonadati</taxon>
        <taxon>Pseudomonadota</taxon>
        <taxon>Betaproteobacteria</taxon>
        <taxon>Burkholderiales</taxon>
        <taxon>Comamonadaceae</taxon>
        <taxon>Ramlibacter</taxon>
    </lineage>
</organism>
<dbReference type="PANTHER" id="PTHR43820">
    <property type="entry name" value="HIGH-AFFINITY BRANCHED-CHAIN AMINO ACID TRANSPORT ATP-BINDING PROTEIN LIVF"/>
    <property type="match status" value="1"/>
</dbReference>
<keyword evidence="9" id="KW-1185">Reference proteome</keyword>
<dbReference type="Pfam" id="PF00005">
    <property type="entry name" value="ABC_tran"/>
    <property type="match status" value="1"/>
</dbReference>